<evidence type="ECO:0000256" key="3">
    <source>
        <dbReference type="ARBA" id="ARBA00022485"/>
    </source>
</evidence>
<dbReference type="GO" id="GO:0016625">
    <property type="term" value="F:oxidoreductase activity, acting on the aldehyde or oxo group of donors, iron-sulfur protein as acceptor"/>
    <property type="evidence" value="ECO:0007669"/>
    <property type="project" value="InterPro"/>
</dbReference>
<evidence type="ECO:0000313" key="11">
    <source>
        <dbReference type="Proteomes" id="UP000184375"/>
    </source>
</evidence>
<dbReference type="Proteomes" id="UP000184375">
    <property type="component" value="Unassembled WGS sequence"/>
</dbReference>
<organism evidence="10 11">
    <name type="scientific">Caldanaerovirga acetigignens</name>
    <dbReference type="NCBI Taxonomy" id="447595"/>
    <lineage>
        <taxon>Bacteria</taxon>
        <taxon>Bacillati</taxon>
        <taxon>Bacillota</taxon>
        <taxon>Clostridia</taxon>
        <taxon>Thermosediminibacterales</taxon>
        <taxon>Thermosediminibacteraceae</taxon>
        <taxon>Caldanaerovirga</taxon>
    </lineage>
</organism>
<dbReference type="Pfam" id="PF01314">
    <property type="entry name" value="AFOR_C"/>
    <property type="match status" value="1"/>
</dbReference>
<protein>
    <submittedName>
        <fullName evidence="10">Aldehyde:ferredoxin oxidoreductase</fullName>
    </submittedName>
</protein>
<comment type="cofactor">
    <cofactor evidence="8">
        <name>tungstopterin</name>
        <dbReference type="ChEBI" id="CHEBI:30402"/>
    </cofactor>
</comment>
<dbReference type="PANTHER" id="PTHR30038:SF0">
    <property type="entry name" value="TUNGSTEN-CONTAINING ALDEHYDE FERREDOXIN OXIDOREDUCTASE"/>
    <property type="match status" value="1"/>
</dbReference>
<dbReference type="Gene3D" id="1.10.599.10">
    <property type="entry name" value="Aldehyde Ferredoxin Oxidoreductase Protein, subunit A, domain 3"/>
    <property type="match status" value="1"/>
</dbReference>
<dbReference type="InterPro" id="IPR036503">
    <property type="entry name" value="Ald_Fedxn_OxRdtase_N_sf"/>
</dbReference>
<dbReference type="Gene3D" id="1.10.569.10">
    <property type="entry name" value="Aldehyde Ferredoxin Oxidoreductase Protein, subunit A, domain 2"/>
    <property type="match status" value="1"/>
</dbReference>
<dbReference type="Gene3D" id="3.60.9.10">
    <property type="entry name" value="Aldehyde ferredoxin oxidoreductase, N-terminal domain"/>
    <property type="match status" value="1"/>
</dbReference>
<dbReference type="SMART" id="SM00790">
    <property type="entry name" value="AFOR_N"/>
    <property type="match status" value="1"/>
</dbReference>
<dbReference type="PANTHER" id="PTHR30038">
    <property type="entry name" value="ALDEHYDE FERREDOXIN OXIDOREDUCTASE"/>
    <property type="match status" value="1"/>
</dbReference>
<dbReference type="Pfam" id="PF02730">
    <property type="entry name" value="AFOR_N"/>
    <property type="match status" value="1"/>
</dbReference>
<dbReference type="SUPFAM" id="SSF56228">
    <property type="entry name" value="Aldehyde ferredoxin oxidoreductase, N-terminal domain"/>
    <property type="match status" value="1"/>
</dbReference>
<evidence type="ECO:0000256" key="2">
    <source>
        <dbReference type="ARBA" id="ARBA00011032"/>
    </source>
</evidence>
<evidence type="ECO:0000256" key="8">
    <source>
        <dbReference type="ARBA" id="ARBA00049934"/>
    </source>
</evidence>
<dbReference type="SUPFAM" id="SSF48310">
    <property type="entry name" value="Aldehyde ferredoxin oxidoreductase, C-terminal domains"/>
    <property type="match status" value="1"/>
</dbReference>
<dbReference type="InterPro" id="IPR051919">
    <property type="entry name" value="W-dependent_AOR"/>
</dbReference>
<dbReference type="GO" id="GO:0009055">
    <property type="term" value="F:electron transfer activity"/>
    <property type="evidence" value="ECO:0007669"/>
    <property type="project" value="InterPro"/>
</dbReference>
<evidence type="ECO:0000256" key="7">
    <source>
        <dbReference type="ARBA" id="ARBA00023014"/>
    </source>
</evidence>
<dbReference type="InterPro" id="IPR013984">
    <property type="entry name" value="Ald_Fedxn_OxRdtase_dom2"/>
</dbReference>
<dbReference type="InterPro" id="IPR013985">
    <property type="entry name" value="Ald_Fedxn_OxRdtase_dom3"/>
</dbReference>
<keyword evidence="5" id="KW-0560">Oxidoreductase</keyword>
<proteinExistence type="inferred from homology"/>
<evidence type="ECO:0000256" key="1">
    <source>
        <dbReference type="ARBA" id="ARBA00001966"/>
    </source>
</evidence>
<comment type="cofactor">
    <cofactor evidence="1">
        <name>[4Fe-4S] cluster</name>
        <dbReference type="ChEBI" id="CHEBI:49883"/>
    </cofactor>
</comment>
<gene>
    <name evidence="10" type="ORF">SAMN05660826_00647</name>
</gene>
<accession>A0A1M7HH20</accession>
<name>A0A1M7HH20_9FIRM</name>
<evidence type="ECO:0000313" key="10">
    <source>
        <dbReference type="EMBL" id="SHM27782.1"/>
    </source>
</evidence>
<dbReference type="GO" id="GO:0046872">
    <property type="term" value="F:metal ion binding"/>
    <property type="evidence" value="ECO:0007669"/>
    <property type="project" value="UniProtKB-KW"/>
</dbReference>
<keyword evidence="6" id="KW-0408">Iron</keyword>
<dbReference type="InterPro" id="IPR001203">
    <property type="entry name" value="OxRdtase_Ald_Fedxn_C"/>
</dbReference>
<evidence type="ECO:0000256" key="5">
    <source>
        <dbReference type="ARBA" id="ARBA00023002"/>
    </source>
</evidence>
<keyword evidence="7" id="KW-0411">Iron-sulfur</keyword>
<evidence type="ECO:0000256" key="4">
    <source>
        <dbReference type="ARBA" id="ARBA00022723"/>
    </source>
</evidence>
<dbReference type="EMBL" id="FRCR01000003">
    <property type="protein sequence ID" value="SHM27782.1"/>
    <property type="molecule type" value="Genomic_DNA"/>
</dbReference>
<dbReference type="STRING" id="447595.SAMN05660826_00647"/>
<keyword evidence="11" id="KW-1185">Reference proteome</keyword>
<keyword evidence="3" id="KW-0004">4Fe-4S</keyword>
<dbReference type="AlphaFoldDB" id="A0A1M7HH20"/>
<evidence type="ECO:0000259" key="9">
    <source>
        <dbReference type="SMART" id="SM00790"/>
    </source>
</evidence>
<comment type="similarity">
    <text evidence="2">Belongs to the AOR/FOR family.</text>
</comment>
<dbReference type="OrthoDB" id="9763894at2"/>
<dbReference type="GO" id="GO:0051539">
    <property type="term" value="F:4 iron, 4 sulfur cluster binding"/>
    <property type="evidence" value="ECO:0007669"/>
    <property type="project" value="UniProtKB-KW"/>
</dbReference>
<dbReference type="InterPro" id="IPR013983">
    <property type="entry name" value="Ald_Fedxn_OxRdtase_N"/>
</dbReference>
<sequence>MYGGYWGKVLRVNLTNKTYKVEPLSEKVAKDFIGGAGVGIKYLYDEVPAGTDPLSPENKLIFATGPLTGTRTPSTSRLALATKSPLTGIVCLSLSGGHFPVEFKNTGHDVLIIEGKSEEPVYLYIKDDQVEFRPADKLWGTTTHDCEHLIKTWLNDHNIRVASIGPAAENMSKIASIMNDRNRAFGRRGTGTVMASKNLKAIAVKGTKKVSIASEDAFKEVHAKMLKAFKEAPGLYPALGQHGTSSVIEILWGLGACPAKNFSATGEWNPVPGLGIATLSAKKIGKEPCYGCPVACTQVRLVKEGRYKGTVSPPEYETVFALGAQCGIDNVDAIIYGDRLCNELGLDSISTGVTIGFAMELYERGIITKEDTGGLELKFGNEEAMLELIRQMAYREGFGAVLADGSKAAAEKIGRGAEKYAMIIKGIEMPGYDPRALKTHGFSFATTYTGADHNKGYASQDVFGSPVPEPVDRLDPKGKGRITKWNQDAKAACCDAAVMCNFVFDAHYMPGPLEHMAELFNAVCGYDFTAEDVMKVGERINNIARAFNVREGISRKDDTFPERILKEPLKEGGSKGSYIPPEHLDMMLDEYYEARGWNKNGIPTEEKLRELGLEYVAEDLKKLGCL</sequence>
<dbReference type="InterPro" id="IPR036021">
    <property type="entry name" value="Tungsten_al_ferr_oxy-like_C"/>
</dbReference>
<dbReference type="RefSeq" id="WP_073254581.1">
    <property type="nucleotide sequence ID" value="NZ_FRCR01000003.1"/>
</dbReference>
<reference evidence="11" key="1">
    <citation type="submission" date="2016-11" db="EMBL/GenBank/DDBJ databases">
        <authorList>
            <person name="Varghese N."/>
            <person name="Submissions S."/>
        </authorList>
    </citation>
    <scope>NUCLEOTIDE SEQUENCE [LARGE SCALE GENOMIC DNA]</scope>
    <source>
        <strain evidence="11">DSM 18802</strain>
    </source>
</reference>
<keyword evidence="4" id="KW-0479">Metal-binding</keyword>
<evidence type="ECO:0000256" key="6">
    <source>
        <dbReference type="ARBA" id="ARBA00023004"/>
    </source>
</evidence>
<feature type="domain" description="Aldehyde ferredoxin oxidoreductase N-terminal" evidence="9">
    <location>
        <begin position="5"/>
        <end position="208"/>
    </location>
</feature>